<dbReference type="EMBL" id="BAAARA010000003">
    <property type="protein sequence ID" value="GAA2336593.1"/>
    <property type="molecule type" value="Genomic_DNA"/>
</dbReference>
<gene>
    <name evidence="2" type="ORF">GCM10009854_10640</name>
</gene>
<dbReference type="RefSeq" id="WP_344127212.1">
    <property type="nucleotide sequence ID" value="NZ_BAAARA010000003.1"/>
</dbReference>
<keyword evidence="1" id="KW-0472">Membrane</keyword>
<proteinExistence type="predicted"/>
<evidence type="ECO:0000256" key="1">
    <source>
        <dbReference type="SAM" id="Phobius"/>
    </source>
</evidence>
<dbReference type="NCBIfam" id="NF041390">
    <property type="entry name" value="TadE_Rv3655c"/>
    <property type="match status" value="1"/>
</dbReference>
<keyword evidence="1" id="KW-0812">Transmembrane</keyword>
<name>A0ABN3FSU5_9PSEU</name>
<keyword evidence="3" id="KW-1185">Reference proteome</keyword>
<evidence type="ECO:0000313" key="3">
    <source>
        <dbReference type="Proteomes" id="UP001501218"/>
    </source>
</evidence>
<reference evidence="2 3" key="1">
    <citation type="journal article" date="2019" name="Int. J. Syst. Evol. Microbiol.">
        <title>The Global Catalogue of Microorganisms (GCM) 10K type strain sequencing project: providing services to taxonomists for standard genome sequencing and annotation.</title>
        <authorList>
            <consortium name="The Broad Institute Genomics Platform"/>
            <consortium name="The Broad Institute Genome Sequencing Center for Infectious Disease"/>
            <person name="Wu L."/>
            <person name="Ma J."/>
        </authorList>
    </citation>
    <scope>NUCLEOTIDE SEQUENCE [LARGE SCALE GENOMIC DNA]</scope>
    <source>
        <strain evidence="2 3">JCM 16221</strain>
    </source>
</reference>
<evidence type="ECO:0000313" key="2">
    <source>
        <dbReference type="EMBL" id="GAA2336593.1"/>
    </source>
</evidence>
<dbReference type="InterPro" id="IPR049790">
    <property type="entry name" value="Rv3655c/TadE"/>
</dbReference>
<keyword evidence="1" id="KW-1133">Transmembrane helix</keyword>
<sequence length="122" mass="12900">MRARRPPVPPGAGADRGAVTVEAALGICSLVVVFALLLHGAGAVFDQLRCQDAAVEAARLFARGDRERAERAVRAIAPDEARLSTEVTGDRVDVAITAPLRLVPGRSLRARATAVLEPGWRP</sequence>
<comment type="caution">
    <text evidence="2">The sequence shown here is derived from an EMBL/GenBank/DDBJ whole genome shotgun (WGS) entry which is preliminary data.</text>
</comment>
<protein>
    <submittedName>
        <fullName evidence="2">TadE family type IV pilus minor pilin</fullName>
    </submittedName>
</protein>
<organism evidence="2 3">
    <name type="scientific">Saccharopolyspora halophila</name>
    <dbReference type="NCBI Taxonomy" id="405551"/>
    <lineage>
        <taxon>Bacteria</taxon>
        <taxon>Bacillati</taxon>
        <taxon>Actinomycetota</taxon>
        <taxon>Actinomycetes</taxon>
        <taxon>Pseudonocardiales</taxon>
        <taxon>Pseudonocardiaceae</taxon>
        <taxon>Saccharopolyspora</taxon>
    </lineage>
</organism>
<feature type="transmembrane region" description="Helical" evidence="1">
    <location>
        <begin position="21"/>
        <end position="45"/>
    </location>
</feature>
<accession>A0ABN3FSU5</accession>
<dbReference type="Proteomes" id="UP001501218">
    <property type="component" value="Unassembled WGS sequence"/>
</dbReference>